<dbReference type="PANTHER" id="PTHR22838">
    <property type="entry name" value="WD REPEAT PROTEIN 26-RELATED"/>
    <property type="match status" value="1"/>
</dbReference>
<evidence type="ECO:0000259" key="5">
    <source>
        <dbReference type="PROSITE" id="PS50897"/>
    </source>
</evidence>
<evidence type="ECO:0000256" key="1">
    <source>
        <dbReference type="ARBA" id="ARBA00022574"/>
    </source>
</evidence>
<dbReference type="Pfam" id="PF00400">
    <property type="entry name" value="WD40"/>
    <property type="match status" value="2"/>
</dbReference>
<feature type="repeat" description="WD" evidence="3">
    <location>
        <begin position="552"/>
        <end position="594"/>
    </location>
</feature>
<evidence type="ECO:0000313" key="7">
    <source>
        <dbReference type="Proteomes" id="UP000005237"/>
    </source>
</evidence>
<organism evidence="6 7">
    <name type="scientific">Caenorhabditis japonica</name>
    <dbReference type="NCBI Taxonomy" id="281687"/>
    <lineage>
        <taxon>Eukaryota</taxon>
        <taxon>Metazoa</taxon>
        <taxon>Ecdysozoa</taxon>
        <taxon>Nematoda</taxon>
        <taxon>Chromadorea</taxon>
        <taxon>Rhabditida</taxon>
        <taxon>Rhabditina</taxon>
        <taxon>Rhabditomorpha</taxon>
        <taxon>Rhabditoidea</taxon>
        <taxon>Rhabditidae</taxon>
        <taxon>Peloderinae</taxon>
        <taxon>Caenorhabditis</taxon>
    </lineage>
</organism>
<evidence type="ECO:0000256" key="2">
    <source>
        <dbReference type="ARBA" id="ARBA00022737"/>
    </source>
</evidence>
<dbReference type="InterPro" id="IPR051350">
    <property type="entry name" value="WD_repeat-ST_regulator"/>
</dbReference>
<dbReference type="SUPFAM" id="SSF50978">
    <property type="entry name" value="WD40 repeat-like"/>
    <property type="match status" value="1"/>
</dbReference>
<dbReference type="Gene3D" id="2.130.10.10">
    <property type="entry name" value="YVTN repeat-like/Quinoprotein amine dehydrogenase"/>
    <property type="match status" value="2"/>
</dbReference>
<feature type="domain" description="CTLH" evidence="5">
    <location>
        <begin position="95"/>
        <end position="152"/>
    </location>
</feature>
<dbReference type="InterPro" id="IPR006594">
    <property type="entry name" value="LisH"/>
</dbReference>
<keyword evidence="7" id="KW-1185">Reference proteome</keyword>
<dbReference type="EnsemblMetazoa" id="CJA16865.1">
    <property type="protein sequence ID" value="CJA16865.1"/>
    <property type="gene ID" value="WBGene00136070"/>
</dbReference>
<evidence type="ECO:0000256" key="3">
    <source>
        <dbReference type="PROSITE-ProRule" id="PRU00221"/>
    </source>
</evidence>
<sequence length="669" mass="74979">MTHDTNDDAATRRGKKRGGGMSVAERLQSQSQLSPSARRPDEEEAGGSVDGPAPALPHIGQYDQATIRIIAQFLDNIGLKNSVEALVEETGFTIETSAGARIRSSILKGNYDAACSILKQSQDLPPETAKNASYIIQCFKIADLVRKNRYLDALFTMRSVYPLMIQDESANLDFIDSFTKDVMLGDTRYQNVDVTATRNSQLAFLEELLPTNFILPQNRMKSLLNKLHGTAVDDKASKLLRDESGTSRSGQPYDCVEIWDNHTTPIYCVKFSRNGKLMASGGKSNAITMWKVDNGRLAKIGDLAPITEGNISYMEFSTKNRFFAVCGESTCKYNLTIFNVDSRTVFRTLRMHNGHDDIVDIASFFTCFSFLTSPDLSMIVAGNELGALKVYNLNLSEDHPPIKQVSGFRVRALHGMRDGDQFLSVDAHNRVRIYSLSGDMNGTTICKEEVTIVNMVVHPSEKLVLTTTDTNLRLWDIRTHTLVRVFSGACQREEFARYSIHATFGGVHQNFIATGTIGRETTDSLRHHDKHQKRNGRVVIWSVEESRPRFTLVGHRGHVNAVSWNPRDPTMLVSGGDDRTIRVWHLDRAETSDYSEVIPRMIPRSEKYPVQASEPSTSNKGSSESRTATELIQELKINSVKSDFVSDLEMEKKWIEKSGRKPWEVDDDM</sequence>
<dbReference type="InterPro" id="IPR006595">
    <property type="entry name" value="CTLH_C"/>
</dbReference>
<dbReference type="Proteomes" id="UP000005237">
    <property type="component" value="Unassembled WGS sequence"/>
</dbReference>
<dbReference type="PROSITE" id="PS50082">
    <property type="entry name" value="WD_REPEATS_2"/>
    <property type="match status" value="2"/>
</dbReference>
<reference evidence="7" key="1">
    <citation type="submission" date="2010-08" db="EMBL/GenBank/DDBJ databases">
        <authorList>
            <consortium name="Caenorhabditis japonica Sequencing Consortium"/>
            <person name="Wilson R.K."/>
        </authorList>
    </citation>
    <scope>NUCLEOTIDE SEQUENCE [LARGE SCALE GENOMIC DNA]</scope>
    <source>
        <strain evidence="7">DF5081</strain>
    </source>
</reference>
<reference evidence="6" key="2">
    <citation type="submission" date="2022-06" db="UniProtKB">
        <authorList>
            <consortium name="EnsemblMetazoa"/>
        </authorList>
    </citation>
    <scope>IDENTIFICATION</scope>
    <source>
        <strain evidence="6">DF5081</strain>
    </source>
</reference>
<accession>A0A8R1I1C0</accession>
<dbReference type="PROSITE" id="PS50896">
    <property type="entry name" value="LISH"/>
    <property type="match status" value="1"/>
</dbReference>
<dbReference type="InterPro" id="IPR001680">
    <property type="entry name" value="WD40_rpt"/>
</dbReference>
<name>A0A8R1I1C0_CAEJA</name>
<dbReference type="PROSITE" id="PS50294">
    <property type="entry name" value="WD_REPEATS_REGION"/>
    <property type="match status" value="2"/>
</dbReference>
<dbReference type="GO" id="GO:0034657">
    <property type="term" value="C:GID complex"/>
    <property type="evidence" value="ECO:0007669"/>
    <property type="project" value="TreeGrafter"/>
</dbReference>
<dbReference type="InterPro" id="IPR015943">
    <property type="entry name" value="WD40/YVTN_repeat-like_dom_sf"/>
</dbReference>
<feature type="compositionally biased region" description="Polar residues" evidence="4">
    <location>
        <begin position="613"/>
        <end position="628"/>
    </location>
</feature>
<evidence type="ECO:0000256" key="4">
    <source>
        <dbReference type="SAM" id="MobiDB-lite"/>
    </source>
</evidence>
<dbReference type="OMA" id="KSISMWE"/>
<keyword evidence="1 3" id="KW-0853">WD repeat</keyword>
<dbReference type="PROSITE" id="PS50897">
    <property type="entry name" value="CTLH"/>
    <property type="match status" value="1"/>
</dbReference>
<dbReference type="PANTHER" id="PTHR22838:SF0">
    <property type="entry name" value="WD REPEAT-CONTAINING PROTEIN 26"/>
    <property type="match status" value="1"/>
</dbReference>
<dbReference type="SMART" id="SM00320">
    <property type="entry name" value="WD40"/>
    <property type="match status" value="4"/>
</dbReference>
<feature type="region of interest" description="Disordered" evidence="4">
    <location>
        <begin position="1"/>
        <end position="57"/>
    </location>
</feature>
<feature type="repeat" description="WD" evidence="3">
    <location>
        <begin position="259"/>
        <end position="300"/>
    </location>
</feature>
<dbReference type="SMART" id="SM00667">
    <property type="entry name" value="LisH"/>
    <property type="match status" value="1"/>
</dbReference>
<dbReference type="AlphaFoldDB" id="A0A8R1I1C0"/>
<feature type="compositionally biased region" description="Basic and acidic residues" evidence="4">
    <location>
        <begin position="1"/>
        <end position="11"/>
    </location>
</feature>
<dbReference type="InterPro" id="IPR036322">
    <property type="entry name" value="WD40_repeat_dom_sf"/>
</dbReference>
<dbReference type="GO" id="GO:0043161">
    <property type="term" value="P:proteasome-mediated ubiquitin-dependent protein catabolic process"/>
    <property type="evidence" value="ECO:0007669"/>
    <property type="project" value="TreeGrafter"/>
</dbReference>
<feature type="region of interest" description="Disordered" evidence="4">
    <location>
        <begin position="605"/>
        <end position="628"/>
    </location>
</feature>
<keyword evidence="2" id="KW-0677">Repeat</keyword>
<protein>
    <recommendedName>
        <fullName evidence="5">CTLH domain-containing protein</fullName>
    </recommendedName>
</protein>
<evidence type="ECO:0000313" key="6">
    <source>
        <dbReference type="EnsemblMetazoa" id="CJA16865.1"/>
    </source>
</evidence>
<proteinExistence type="predicted"/>